<accession>A0A1M5KQ84</accession>
<dbReference type="OrthoDB" id="792860at2"/>
<gene>
    <name evidence="1" type="ORF">SAMN04488109_0773</name>
</gene>
<reference evidence="1 2" key="1">
    <citation type="submission" date="2016-11" db="EMBL/GenBank/DDBJ databases">
        <authorList>
            <person name="Jaros S."/>
            <person name="Januszkiewicz K."/>
            <person name="Wedrychowicz H."/>
        </authorList>
    </citation>
    <scope>NUCLEOTIDE SEQUENCE [LARGE SCALE GENOMIC DNA]</scope>
    <source>
        <strain evidence="1 2">DSM 24574</strain>
    </source>
</reference>
<dbReference type="EMBL" id="FQWQ01000001">
    <property type="protein sequence ID" value="SHG54840.1"/>
    <property type="molecule type" value="Genomic_DNA"/>
</dbReference>
<dbReference type="RefSeq" id="WP_073131220.1">
    <property type="nucleotide sequence ID" value="NZ_FQWQ01000001.1"/>
</dbReference>
<sequence>MDKIMTFVFVFLATASFGQKKQKVDLDWKIAKEEKLSYLTVMSDIDTSSIELNFGGLFKSFSDSTGKGMSQAKDFFKKLNAAFKGVNVVTTLTNKGGGVIDIVAVAKRDKNEFQSDTTDSKQNRMIKMMQAMGQGVLLRGSVYETGGIHSFWTKTNQKNLISIFFELPTKPVQVGDTWKLDVNLISNDENFDCDSSYNLNKVTLVEIKKIQGENIAVLKYDIVQYVKGNFSMSKLGNGGEQTETMMKLTHQALAEFSIDKGRWISYDGIMTLVASGVMTANKKTKFTLIKV</sequence>
<keyword evidence="2" id="KW-1185">Reference proteome</keyword>
<dbReference type="Proteomes" id="UP000184212">
    <property type="component" value="Unassembled WGS sequence"/>
</dbReference>
<dbReference type="AlphaFoldDB" id="A0A1M5KQ84"/>
<name>A0A1M5KQ84_9BACT</name>
<evidence type="ECO:0000313" key="1">
    <source>
        <dbReference type="EMBL" id="SHG54840.1"/>
    </source>
</evidence>
<dbReference type="STRING" id="947013.SAMN04488109_0773"/>
<organism evidence="1 2">
    <name type="scientific">Chryseolinea serpens</name>
    <dbReference type="NCBI Taxonomy" id="947013"/>
    <lineage>
        <taxon>Bacteria</taxon>
        <taxon>Pseudomonadati</taxon>
        <taxon>Bacteroidota</taxon>
        <taxon>Cytophagia</taxon>
        <taxon>Cytophagales</taxon>
        <taxon>Fulvivirgaceae</taxon>
        <taxon>Chryseolinea</taxon>
    </lineage>
</organism>
<protein>
    <submittedName>
        <fullName evidence="1">Uncharacterized protein</fullName>
    </submittedName>
</protein>
<proteinExistence type="predicted"/>
<evidence type="ECO:0000313" key="2">
    <source>
        <dbReference type="Proteomes" id="UP000184212"/>
    </source>
</evidence>